<name>A0A7J7MIK7_9MAGN</name>
<dbReference type="Proteomes" id="UP000541444">
    <property type="component" value="Unassembled WGS sequence"/>
</dbReference>
<comment type="caution">
    <text evidence="1">The sequence shown here is derived from an EMBL/GenBank/DDBJ whole genome shotgun (WGS) entry which is preliminary data.</text>
</comment>
<gene>
    <name evidence="1" type="ORF">GIB67_000536</name>
</gene>
<dbReference type="AlphaFoldDB" id="A0A7J7MIK7"/>
<keyword evidence="2" id="KW-1185">Reference proteome</keyword>
<dbReference type="EMBL" id="JACGCM010001471">
    <property type="protein sequence ID" value="KAF6154652.1"/>
    <property type="molecule type" value="Genomic_DNA"/>
</dbReference>
<organism evidence="1 2">
    <name type="scientific">Kingdonia uniflora</name>
    <dbReference type="NCBI Taxonomy" id="39325"/>
    <lineage>
        <taxon>Eukaryota</taxon>
        <taxon>Viridiplantae</taxon>
        <taxon>Streptophyta</taxon>
        <taxon>Embryophyta</taxon>
        <taxon>Tracheophyta</taxon>
        <taxon>Spermatophyta</taxon>
        <taxon>Magnoliopsida</taxon>
        <taxon>Ranunculales</taxon>
        <taxon>Circaeasteraceae</taxon>
        <taxon>Kingdonia</taxon>
    </lineage>
</organism>
<evidence type="ECO:0000313" key="2">
    <source>
        <dbReference type="Proteomes" id="UP000541444"/>
    </source>
</evidence>
<accession>A0A7J7MIK7</accession>
<reference evidence="1 2" key="1">
    <citation type="journal article" date="2020" name="IScience">
        <title>Genome Sequencing of the Endangered Kingdonia uniflora (Circaeasteraceae, Ranunculales) Reveals Potential Mechanisms of Evolutionary Specialization.</title>
        <authorList>
            <person name="Sun Y."/>
            <person name="Deng T."/>
            <person name="Zhang A."/>
            <person name="Moore M.J."/>
            <person name="Landis J.B."/>
            <person name="Lin N."/>
            <person name="Zhang H."/>
            <person name="Zhang X."/>
            <person name="Huang J."/>
            <person name="Zhang X."/>
            <person name="Sun H."/>
            <person name="Wang H."/>
        </authorList>
    </citation>
    <scope>NUCLEOTIDE SEQUENCE [LARGE SCALE GENOMIC DNA]</scope>
    <source>
        <strain evidence="1">TB1705</strain>
        <tissue evidence="1">Leaf</tissue>
    </source>
</reference>
<proteinExistence type="predicted"/>
<sequence>MQRKKREKMPGLVTKLRFCNRCRKNGNNHRSCKLLPIPSDDNACPTMAAYFTMSTEPPVIPDEDVAISLY</sequence>
<protein>
    <submittedName>
        <fullName evidence="1">Uncharacterized protein</fullName>
    </submittedName>
</protein>
<dbReference type="OrthoDB" id="1101158at2759"/>
<evidence type="ECO:0000313" key="1">
    <source>
        <dbReference type="EMBL" id="KAF6154652.1"/>
    </source>
</evidence>